<evidence type="ECO:0000313" key="3">
    <source>
        <dbReference type="Proteomes" id="UP000325307"/>
    </source>
</evidence>
<dbReference type="AlphaFoldDB" id="A0A5A7NQ48"/>
<dbReference type="EMBL" id="BKDJ01000007">
    <property type="protein sequence ID" value="GER23064.1"/>
    <property type="molecule type" value="Genomic_DNA"/>
</dbReference>
<dbReference type="InterPro" id="IPR009569">
    <property type="entry name" value="AA_synth_put"/>
</dbReference>
<gene>
    <name evidence="2" type="ORF">NCCP1664_15600</name>
</gene>
<accession>A0A5A7NQ48</accession>
<evidence type="ECO:0000256" key="1">
    <source>
        <dbReference type="SAM" id="MobiDB-lite"/>
    </source>
</evidence>
<dbReference type="SUPFAM" id="SSF160519">
    <property type="entry name" value="BB2672-like"/>
    <property type="match status" value="1"/>
</dbReference>
<dbReference type="InterPro" id="IPR035936">
    <property type="entry name" value="BB2672"/>
</dbReference>
<sequence>MPSPSPSPEAGSAGIRKIIYYQEETFLENGQEPAVPAVRAAAAAVLANPWAGSGPSADLAAGSAGVAPQLARVLSDRLIGGLGGAESIEAFGKAAIVGTAGEIEHGAALIHTPYFGNLVREFLEGSSILCFADDRAEAGQPLVIPMWHKTAAATRSHYQTITTRIGDGPRADEIVIAAAASTGPRPHPRIGDRSTDPTVTSAVLEGATA</sequence>
<dbReference type="OrthoDB" id="4806613at2"/>
<name>A0A5A7NQ48_9MICC</name>
<comment type="caution">
    <text evidence="2">The sequence shown here is derived from an EMBL/GenBank/DDBJ whole genome shotgun (WGS) entry which is preliminary data.</text>
</comment>
<organism evidence="2 3">
    <name type="scientific">Zafaria cholistanensis</name>
    <dbReference type="NCBI Taxonomy" id="1682741"/>
    <lineage>
        <taxon>Bacteria</taxon>
        <taxon>Bacillati</taxon>
        <taxon>Actinomycetota</taxon>
        <taxon>Actinomycetes</taxon>
        <taxon>Micrococcales</taxon>
        <taxon>Micrococcaceae</taxon>
        <taxon>Zafaria</taxon>
    </lineage>
</organism>
<reference evidence="2 3" key="1">
    <citation type="submission" date="2019-09" db="EMBL/GenBank/DDBJ databases">
        <title>Arthrobacter zafarii sp. nov., a moderately thermotolerant and halotolerant actinobacterium isolated from Cholistan desert soil of Pakistan.</title>
        <authorList>
            <person name="Amin A."/>
            <person name="Ahmed I."/>
            <person name="Khalid N."/>
            <person name="Schumann P."/>
            <person name="Busse H.J."/>
            <person name="Khan I.U."/>
            <person name="Li S."/>
            <person name="Li W.J."/>
        </authorList>
    </citation>
    <scope>NUCLEOTIDE SEQUENCE [LARGE SCALE GENOMIC DNA]</scope>
    <source>
        <strain evidence="2 3">NCCP-1664</strain>
    </source>
</reference>
<protein>
    <submittedName>
        <fullName evidence="2">Peptide synthetase</fullName>
    </submittedName>
</protein>
<feature type="region of interest" description="Disordered" evidence="1">
    <location>
        <begin position="181"/>
        <end position="209"/>
    </location>
</feature>
<dbReference type="Gene3D" id="3.30.1330.110">
    <property type="entry name" value="BB2672"/>
    <property type="match status" value="1"/>
</dbReference>
<dbReference type="Proteomes" id="UP000325307">
    <property type="component" value="Unassembled WGS sequence"/>
</dbReference>
<dbReference type="RefSeq" id="WP_149956682.1">
    <property type="nucleotide sequence ID" value="NZ_BKDJ01000007.1"/>
</dbReference>
<proteinExistence type="predicted"/>
<evidence type="ECO:0000313" key="2">
    <source>
        <dbReference type="EMBL" id="GER23064.1"/>
    </source>
</evidence>
<keyword evidence="3" id="KW-1185">Reference proteome</keyword>
<dbReference type="Pfam" id="PF06684">
    <property type="entry name" value="AA_synth"/>
    <property type="match status" value="1"/>
</dbReference>